<evidence type="ECO:0000256" key="6">
    <source>
        <dbReference type="ARBA" id="ARBA00016273"/>
    </source>
</evidence>
<evidence type="ECO:0000313" key="18">
    <source>
        <dbReference type="Proteomes" id="UP001419910"/>
    </source>
</evidence>
<dbReference type="InterPro" id="IPR045865">
    <property type="entry name" value="ACT-like_dom_sf"/>
</dbReference>
<dbReference type="SUPFAM" id="SSF53633">
    <property type="entry name" value="Carbamate kinase-like"/>
    <property type="match status" value="1"/>
</dbReference>
<evidence type="ECO:0000256" key="3">
    <source>
        <dbReference type="ARBA" id="ARBA00005139"/>
    </source>
</evidence>
<dbReference type="Gene3D" id="3.40.1160.10">
    <property type="entry name" value="Acetylglutamate kinase-like"/>
    <property type="match status" value="1"/>
</dbReference>
<dbReference type="InterPro" id="IPR002912">
    <property type="entry name" value="ACT_dom"/>
</dbReference>
<comment type="caution">
    <text evidence="17">The sequence shown here is derived from an EMBL/GenBank/DDBJ whole genome shotgun (WGS) entry which is preliminary data.</text>
</comment>
<dbReference type="PROSITE" id="PS51671">
    <property type="entry name" value="ACT"/>
    <property type="match status" value="1"/>
</dbReference>
<dbReference type="Gene3D" id="3.30.2130.10">
    <property type="entry name" value="VC0802-like"/>
    <property type="match status" value="1"/>
</dbReference>
<dbReference type="InterPro" id="IPR001341">
    <property type="entry name" value="Asp_kinase"/>
</dbReference>
<dbReference type="InterPro" id="IPR001048">
    <property type="entry name" value="Asp/Glu/Uridylate_kinase"/>
</dbReference>
<evidence type="ECO:0000256" key="15">
    <source>
        <dbReference type="RuleBase" id="RU004249"/>
    </source>
</evidence>
<evidence type="ECO:0000256" key="14">
    <source>
        <dbReference type="RuleBase" id="RU003448"/>
    </source>
</evidence>
<evidence type="ECO:0000256" key="13">
    <source>
        <dbReference type="ARBA" id="ARBA00047872"/>
    </source>
</evidence>
<evidence type="ECO:0000256" key="2">
    <source>
        <dbReference type="ARBA" id="ARBA00004986"/>
    </source>
</evidence>
<name>A0ABU9Y5J5_9SPHN</name>
<dbReference type="Pfam" id="PF00696">
    <property type="entry name" value="AA_kinase"/>
    <property type="match status" value="1"/>
</dbReference>
<dbReference type="NCBIfam" id="NF005154">
    <property type="entry name" value="PRK06635.1-2"/>
    <property type="match status" value="1"/>
</dbReference>
<comment type="pathway">
    <text evidence="2 15">Amino-acid biosynthesis; L-methionine biosynthesis via de novo pathway; L-homoserine from L-aspartate: step 1/3.</text>
</comment>
<dbReference type="Pfam" id="PF01842">
    <property type="entry name" value="ACT"/>
    <property type="match status" value="1"/>
</dbReference>
<feature type="domain" description="ACT" evidence="16">
    <location>
        <begin position="274"/>
        <end position="358"/>
    </location>
</feature>
<evidence type="ECO:0000256" key="12">
    <source>
        <dbReference type="ARBA" id="ARBA00023154"/>
    </source>
</evidence>
<comment type="pathway">
    <text evidence="3 15">Amino-acid biosynthesis; L-threonine biosynthesis; L-threonine from L-aspartate: step 1/5.</text>
</comment>
<evidence type="ECO:0000256" key="5">
    <source>
        <dbReference type="ARBA" id="ARBA00013059"/>
    </source>
</evidence>
<dbReference type="PANTHER" id="PTHR21499">
    <property type="entry name" value="ASPARTATE KINASE"/>
    <property type="match status" value="1"/>
</dbReference>
<comment type="similarity">
    <text evidence="4 14">Belongs to the aspartokinase family.</text>
</comment>
<proteinExistence type="inferred from homology"/>
<dbReference type="InterPro" id="IPR005260">
    <property type="entry name" value="Asp_kin_monofn"/>
</dbReference>
<dbReference type="NCBIfam" id="TIGR00657">
    <property type="entry name" value="asp_kinases"/>
    <property type="match status" value="1"/>
</dbReference>
<comment type="pathway">
    <text evidence="1 15">Amino-acid biosynthesis; L-lysine biosynthesis via DAP pathway; (S)-tetrahydrodipicolinate from L-aspartate: step 1/4.</text>
</comment>
<dbReference type="InterPro" id="IPR036393">
    <property type="entry name" value="AceGlu_kinase-like_sf"/>
</dbReference>
<keyword evidence="9" id="KW-0547">Nucleotide-binding</keyword>
<dbReference type="CDD" id="cd04261">
    <property type="entry name" value="AAK_AKii-LysC-BS"/>
    <property type="match status" value="1"/>
</dbReference>
<dbReference type="EMBL" id="JBDIME010000014">
    <property type="protein sequence ID" value="MEN2791076.1"/>
    <property type="molecule type" value="Genomic_DNA"/>
</dbReference>
<comment type="catalytic activity">
    <reaction evidence="13 14">
        <text>L-aspartate + ATP = 4-phospho-L-aspartate + ADP</text>
        <dbReference type="Rhea" id="RHEA:23776"/>
        <dbReference type="ChEBI" id="CHEBI:29991"/>
        <dbReference type="ChEBI" id="CHEBI:30616"/>
        <dbReference type="ChEBI" id="CHEBI:57535"/>
        <dbReference type="ChEBI" id="CHEBI:456216"/>
        <dbReference type="EC" id="2.7.2.4"/>
    </reaction>
</comment>
<dbReference type="InterPro" id="IPR018042">
    <property type="entry name" value="Aspartate_kinase_CS"/>
</dbReference>
<dbReference type="RefSeq" id="WP_343888873.1">
    <property type="nucleotide sequence ID" value="NZ_BAAAEH010000014.1"/>
</dbReference>
<evidence type="ECO:0000256" key="1">
    <source>
        <dbReference type="ARBA" id="ARBA00004766"/>
    </source>
</evidence>
<dbReference type="PROSITE" id="PS00324">
    <property type="entry name" value="ASPARTOKINASE"/>
    <property type="match status" value="1"/>
</dbReference>
<dbReference type="CDD" id="cd04936">
    <property type="entry name" value="ACT_AKii-LysC-BS-like_2"/>
    <property type="match status" value="1"/>
</dbReference>
<dbReference type="PIRSF" id="PIRSF000726">
    <property type="entry name" value="Asp_kin"/>
    <property type="match status" value="1"/>
</dbReference>
<dbReference type="PANTHER" id="PTHR21499:SF3">
    <property type="entry name" value="ASPARTOKINASE"/>
    <property type="match status" value="1"/>
</dbReference>
<evidence type="ECO:0000259" key="16">
    <source>
        <dbReference type="PROSITE" id="PS51671"/>
    </source>
</evidence>
<organism evidence="17 18">
    <name type="scientific">Sphingomonas oligophenolica</name>
    <dbReference type="NCBI Taxonomy" id="301154"/>
    <lineage>
        <taxon>Bacteria</taxon>
        <taxon>Pseudomonadati</taxon>
        <taxon>Pseudomonadota</taxon>
        <taxon>Alphaproteobacteria</taxon>
        <taxon>Sphingomonadales</taxon>
        <taxon>Sphingomonadaceae</taxon>
        <taxon>Sphingomonas</taxon>
    </lineage>
</organism>
<keyword evidence="11" id="KW-0067">ATP-binding</keyword>
<evidence type="ECO:0000256" key="8">
    <source>
        <dbReference type="ARBA" id="ARBA00022679"/>
    </source>
</evidence>
<evidence type="ECO:0000313" key="17">
    <source>
        <dbReference type="EMBL" id="MEN2791076.1"/>
    </source>
</evidence>
<dbReference type="CDD" id="cd04913">
    <property type="entry name" value="ACT_AKii-LysC-BS-like_1"/>
    <property type="match status" value="1"/>
</dbReference>
<keyword evidence="7 15" id="KW-0028">Amino-acid biosynthesis</keyword>
<sequence>MARIVMKFGGTSMAGIERIRSVAARIKREVEAGNQVAVVVSAMAGETDRLVNFCREASSLYDPHEYDVVVSAGEQITSGLLAIALQAVGVPARSWLGWQLPIRTSDGHGSARIAEIDTTALNKSLAQGEVAVIPGFQGLAAGERVTTLGRGGSDTSAVAMAAAMKADRCDIYTDVDGVYTTDPRIVPRARKLKRVTYEEMLELASVGAKVLQTRSVGLAMKEKVRVQVLSSFTDDDAPMADTLPGTMIVGEEEIDDMERQLITGIAHDKNEAKITLTSVPDRPGAVASIFTPLADANINVDMIVQNVAHSTGSTDVTFTVPSADLARSLEVLGNAKGDIGYVELVHDTRVAKISIVGVGMRSHAGVAATMFKTLGERGINIQAITTSEIKVSVLIEEDYTELAVRVLHTAYGLDAEDAA</sequence>
<reference evidence="17 18" key="1">
    <citation type="submission" date="2024-05" db="EMBL/GenBank/DDBJ databases">
        <authorList>
            <person name="Liu Q."/>
            <person name="Xin Y.-H."/>
        </authorList>
    </citation>
    <scope>NUCLEOTIDE SEQUENCE [LARGE SCALE GENOMIC DNA]</scope>
    <source>
        <strain evidence="17 18">CGMCC 1.10181</strain>
    </source>
</reference>
<evidence type="ECO:0000256" key="11">
    <source>
        <dbReference type="ARBA" id="ARBA00022840"/>
    </source>
</evidence>
<dbReference type="SUPFAM" id="SSF55021">
    <property type="entry name" value="ACT-like"/>
    <property type="match status" value="2"/>
</dbReference>
<evidence type="ECO:0000256" key="9">
    <source>
        <dbReference type="ARBA" id="ARBA00022741"/>
    </source>
</evidence>
<dbReference type="EC" id="2.7.2.4" evidence="5 14"/>
<evidence type="ECO:0000256" key="4">
    <source>
        <dbReference type="ARBA" id="ARBA00010122"/>
    </source>
</evidence>
<keyword evidence="10 14" id="KW-0418">Kinase</keyword>
<accession>A0ABU9Y5J5</accession>
<dbReference type="GO" id="GO:0004072">
    <property type="term" value="F:aspartate kinase activity"/>
    <property type="evidence" value="ECO:0007669"/>
    <property type="project" value="UniProtKB-EC"/>
</dbReference>
<dbReference type="Proteomes" id="UP001419910">
    <property type="component" value="Unassembled WGS sequence"/>
</dbReference>
<keyword evidence="8 14" id="KW-0808">Transferase</keyword>
<dbReference type="InterPro" id="IPR041740">
    <property type="entry name" value="AKii-LysC-BS"/>
</dbReference>
<protein>
    <recommendedName>
        <fullName evidence="6 14">Aspartokinase</fullName>
        <ecNumber evidence="5 14">2.7.2.4</ecNumber>
    </recommendedName>
</protein>
<evidence type="ECO:0000256" key="7">
    <source>
        <dbReference type="ARBA" id="ARBA00022605"/>
    </source>
</evidence>
<dbReference type="Pfam" id="PF22468">
    <property type="entry name" value="ACT_9"/>
    <property type="match status" value="1"/>
</dbReference>
<keyword evidence="18" id="KW-1185">Reference proteome</keyword>
<dbReference type="NCBIfam" id="NF005155">
    <property type="entry name" value="PRK06635.1-4"/>
    <property type="match status" value="1"/>
</dbReference>
<dbReference type="InterPro" id="IPR054352">
    <property type="entry name" value="ACT_Aspartokinase"/>
</dbReference>
<keyword evidence="12" id="KW-0457">Lysine biosynthesis</keyword>
<gene>
    <name evidence="17" type="ORF">ABC974_15685</name>
</gene>
<evidence type="ECO:0000256" key="10">
    <source>
        <dbReference type="ARBA" id="ARBA00022777"/>
    </source>
</evidence>